<evidence type="ECO:0000256" key="3">
    <source>
        <dbReference type="ARBA" id="ARBA00022722"/>
    </source>
</evidence>
<dbReference type="EMBL" id="JAHWGI010001040">
    <property type="protein sequence ID" value="KAK3921625.1"/>
    <property type="molecule type" value="Genomic_DNA"/>
</dbReference>
<keyword evidence="6" id="KW-0695">RNA-directed DNA polymerase</keyword>
<keyword evidence="3" id="KW-0540">Nuclease</keyword>
<evidence type="ECO:0000256" key="4">
    <source>
        <dbReference type="ARBA" id="ARBA00022759"/>
    </source>
</evidence>
<keyword evidence="5" id="KW-0378">Hydrolase</keyword>
<keyword evidence="9" id="KW-1185">Reference proteome</keyword>
<name>A0AAE1HHT6_9NEOP</name>
<evidence type="ECO:0000256" key="5">
    <source>
        <dbReference type="ARBA" id="ARBA00022801"/>
    </source>
</evidence>
<dbReference type="PANTHER" id="PTHR41694:SF5">
    <property type="entry name" value="RIBONUCLEASE H"/>
    <property type="match status" value="1"/>
</dbReference>
<sequence length="191" mass="21749">MKRFAVCTINDEERLIDPPQPGQTAMKFYVRTDELYIIAEAHLATEHKGRNVIQTMTGVKYANVTKVAIQTFIDLCPTCPTKKRVERKGLTVKPMIFSQLNDRMQIDLVDMQTMADGEWKWILVCQDHLTKFIHLRPLKSKHAAAVAEHVLSIFLVFGAPTVLQSDNGREFCNAIIESLKETWPELTIVHG</sequence>
<evidence type="ECO:0000313" key="9">
    <source>
        <dbReference type="Proteomes" id="UP001219518"/>
    </source>
</evidence>
<dbReference type="Gene3D" id="3.30.420.10">
    <property type="entry name" value="Ribonuclease H-like superfamily/Ribonuclease H"/>
    <property type="match status" value="1"/>
</dbReference>
<proteinExistence type="predicted"/>
<dbReference type="GO" id="GO:0003964">
    <property type="term" value="F:RNA-directed DNA polymerase activity"/>
    <property type="evidence" value="ECO:0007669"/>
    <property type="project" value="UniProtKB-KW"/>
</dbReference>
<evidence type="ECO:0000313" key="8">
    <source>
        <dbReference type="EMBL" id="KAK3921625.1"/>
    </source>
</evidence>
<dbReference type="PROSITE" id="PS50994">
    <property type="entry name" value="INTEGRASE"/>
    <property type="match status" value="1"/>
</dbReference>
<dbReference type="InterPro" id="IPR036397">
    <property type="entry name" value="RNaseH_sf"/>
</dbReference>
<keyword evidence="1" id="KW-0808">Transferase</keyword>
<dbReference type="Pfam" id="PF00665">
    <property type="entry name" value="rve"/>
    <property type="match status" value="1"/>
</dbReference>
<dbReference type="GO" id="GO:0015074">
    <property type="term" value="P:DNA integration"/>
    <property type="evidence" value="ECO:0007669"/>
    <property type="project" value="InterPro"/>
</dbReference>
<dbReference type="GO" id="GO:0003676">
    <property type="term" value="F:nucleic acid binding"/>
    <property type="evidence" value="ECO:0007669"/>
    <property type="project" value="InterPro"/>
</dbReference>
<evidence type="ECO:0000256" key="1">
    <source>
        <dbReference type="ARBA" id="ARBA00022679"/>
    </source>
</evidence>
<accession>A0AAE1HHT6</accession>
<gene>
    <name evidence="8" type="ORF">KUF71_010798</name>
</gene>
<reference evidence="8" key="1">
    <citation type="submission" date="2021-07" db="EMBL/GenBank/DDBJ databases">
        <authorList>
            <person name="Catto M.A."/>
            <person name="Jacobson A."/>
            <person name="Kennedy G."/>
            <person name="Labadie P."/>
            <person name="Hunt B.G."/>
            <person name="Srinivasan R."/>
        </authorList>
    </citation>
    <scope>NUCLEOTIDE SEQUENCE</scope>
    <source>
        <strain evidence="8">PL_HMW_Pooled</strain>
        <tissue evidence="8">Head</tissue>
    </source>
</reference>
<evidence type="ECO:0000259" key="7">
    <source>
        <dbReference type="PROSITE" id="PS50994"/>
    </source>
</evidence>
<dbReference type="InterPro" id="IPR001584">
    <property type="entry name" value="Integrase_cat-core"/>
</dbReference>
<dbReference type="InterPro" id="IPR012337">
    <property type="entry name" value="RNaseH-like_sf"/>
</dbReference>
<dbReference type="PANTHER" id="PTHR41694">
    <property type="entry name" value="ENDOGENOUS RETROVIRUS GROUP K MEMBER POL PROTEIN"/>
    <property type="match status" value="1"/>
</dbReference>
<dbReference type="AlphaFoldDB" id="A0AAE1HHT6"/>
<feature type="domain" description="Integrase catalytic" evidence="7">
    <location>
        <begin position="90"/>
        <end position="191"/>
    </location>
</feature>
<comment type="caution">
    <text evidence="8">The sequence shown here is derived from an EMBL/GenBank/DDBJ whole genome shotgun (WGS) entry which is preliminary data.</text>
</comment>
<dbReference type="Proteomes" id="UP001219518">
    <property type="component" value="Unassembled WGS sequence"/>
</dbReference>
<organism evidence="8 9">
    <name type="scientific">Frankliniella fusca</name>
    <dbReference type="NCBI Taxonomy" id="407009"/>
    <lineage>
        <taxon>Eukaryota</taxon>
        <taxon>Metazoa</taxon>
        <taxon>Ecdysozoa</taxon>
        <taxon>Arthropoda</taxon>
        <taxon>Hexapoda</taxon>
        <taxon>Insecta</taxon>
        <taxon>Pterygota</taxon>
        <taxon>Neoptera</taxon>
        <taxon>Paraneoptera</taxon>
        <taxon>Thysanoptera</taxon>
        <taxon>Terebrantia</taxon>
        <taxon>Thripoidea</taxon>
        <taxon>Thripidae</taxon>
        <taxon>Frankliniella</taxon>
    </lineage>
</organism>
<dbReference type="GO" id="GO:0004519">
    <property type="term" value="F:endonuclease activity"/>
    <property type="evidence" value="ECO:0007669"/>
    <property type="project" value="UniProtKB-KW"/>
</dbReference>
<reference evidence="8" key="2">
    <citation type="journal article" date="2023" name="BMC Genomics">
        <title>Pest status, molecular evolution, and epigenetic factors derived from the genome assembly of Frankliniella fusca, a thysanopteran phytovirus vector.</title>
        <authorList>
            <person name="Catto M.A."/>
            <person name="Labadie P.E."/>
            <person name="Jacobson A.L."/>
            <person name="Kennedy G.G."/>
            <person name="Srinivasan R."/>
            <person name="Hunt B.G."/>
        </authorList>
    </citation>
    <scope>NUCLEOTIDE SEQUENCE</scope>
    <source>
        <strain evidence="8">PL_HMW_Pooled</strain>
    </source>
</reference>
<evidence type="ECO:0000256" key="2">
    <source>
        <dbReference type="ARBA" id="ARBA00022695"/>
    </source>
</evidence>
<keyword evidence="4" id="KW-0255">Endonuclease</keyword>
<protein>
    <submittedName>
        <fullName evidence="8">KRAB-A domain-containing protein 2</fullName>
    </submittedName>
</protein>
<keyword evidence="2" id="KW-0548">Nucleotidyltransferase</keyword>
<evidence type="ECO:0000256" key="6">
    <source>
        <dbReference type="ARBA" id="ARBA00022918"/>
    </source>
</evidence>
<dbReference type="GO" id="GO:0016787">
    <property type="term" value="F:hydrolase activity"/>
    <property type="evidence" value="ECO:0007669"/>
    <property type="project" value="UniProtKB-KW"/>
</dbReference>
<dbReference type="SUPFAM" id="SSF53098">
    <property type="entry name" value="Ribonuclease H-like"/>
    <property type="match status" value="1"/>
</dbReference>